<dbReference type="GO" id="GO:0016987">
    <property type="term" value="F:sigma factor activity"/>
    <property type="evidence" value="ECO:0007669"/>
    <property type="project" value="UniProtKB-KW"/>
</dbReference>
<dbReference type="InterPro" id="IPR014284">
    <property type="entry name" value="RNA_pol_sigma-70_dom"/>
</dbReference>
<dbReference type="InterPro" id="IPR036388">
    <property type="entry name" value="WH-like_DNA-bd_sf"/>
</dbReference>
<dbReference type="OrthoDB" id="7041663at2"/>
<feature type="domain" description="RNA polymerase sigma-70 region 2" evidence="6">
    <location>
        <begin position="29"/>
        <end position="94"/>
    </location>
</feature>
<dbReference type="RefSeq" id="WP_119035950.1">
    <property type="nucleotide sequence ID" value="NZ_QXDC01000003.1"/>
</dbReference>
<dbReference type="InterPro" id="IPR013324">
    <property type="entry name" value="RNA_pol_sigma_r3/r4-like"/>
</dbReference>
<evidence type="ECO:0000256" key="4">
    <source>
        <dbReference type="ARBA" id="ARBA00023125"/>
    </source>
</evidence>
<dbReference type="EMBL" id="QXDC01000003">
    <property type="protein sequence ID" value="RIA44277.1"/>
    <property type="molecule type" value="Genomic_DNA"/>
</dbReference>
<dbReference type="PANTHER" id="PTHR43133:SF8">
    <property type="entry name" value="RNA POLYMERASE SIGMA FACTOR HI_1459-RELATED"/>
    <property type="match status" value="1"/>
</dbReference>
<keyword evidence="9" id="KW-1185">Reference proteome</keyword>
<dbReference type="PANTHER" id="PTHR43133">
    <property type="entry name" value="RNA POLYMERASE ECF-TYPE SIGMA FACTO"/>
    <property type="match status" value="1"/>
</dbReference>
<evidence type="ECO:0000256" key="3">
    <source>
        <dbReference type="ARBA" id="ARBA00023082"/>
    </source>
</evidence>
<dbReference type="AlphaFoldDB" id="A0A397PAU9"/>
<dbReference type="SUPFAM" id="SSF88946">
    <property type="entry name" value="Sigma2 domain of RNA polymerase sigma factors"/>
    <property type="match status" value="1"/>
</dbReference>
<proteinExistence type="inferred from homology"/>
<sequence>MSLELSSLSDGELAALTLGGRDAAFAEIMRRHREPVYRLVRAHVGDADEAFDLVQECFAAAYRALGRYDPARPMRAWLSTIALNKSRDWGRKRWVRRLFDSTGILDDEATRVADERAPPDRIATDRQELARATRAITVLPTALKEPLILRTIEGLSQAETAQALGISEKAVETRLRRARERLSRVLADDASGAA</sequence>
<protein>
    <submittedName>
        <fullName evidence="8">RNA polymerase sigma-70 factor (ECF subfamily)</fullName>
    </submittedName>
</protein>
<evidence type="ECO:0000259" key="6">
    <source>
        <dbReference type="Pfam" id="PF04542"/>
    </source>
</evidence>
<feature type="domain" description="RNA polymerase sigma factor 70 region 4 type 2" evidence="7">
    <location>
        <begin position="132"/>
        <end position="182"/>
    </location>
</feature>
<dbReference type="Pfam" id="PF08281">
    <property type="entry name" value="Sigma70_r4_2"/>
    <property type="match status" value="1"/>
</dbReference>
<evidence type="ECO:0000256" key="1">
    <source>
        <dbReference type="ARBA" id="ARBA00010641"/>
    </source>
</evidence>
<dbReference type="GO" id="GO:0006352">
    <property type="term" value="P:DNA-templated transcription initiation"/>
    <property type="evidence" value="ECO:0007669"/>
    <property type="project" value="InterPro"/>
</dbReference>
<dbReference type="Pfam" id="PF04542">
    <property type="entry name" value="Sigma70_r2"/>
    <property type="match status" value="1"/>
</dbReference>
<gene>
    <name evidence="8" type="ORF">DFR49_2518</name>
</gene>
<comment type="caution">
    <text evidence="8">The sequence shown here is derived from an EMBL/GenBank/DDBJ whole genome shotgun (WGS) entry which is preliminary data.</text>
</comment>
<keyword evidence="5" id="KW-0804">Transcription</keyword>
<dbReference type="Proteomes" id="UP000266568">
    <property type="component" value="Unassembled WGS sequence"/>
</dbReference>
<dbReference type="GO" id="GO:0003677">
    <property type="term" value="F:DNA binding"/>
    <property type="evidence" value="ECO:0007669"/>
    <property type="project" value="UniProtKB-KW"/>
</dbReference>
<dbReference type="Gene3D" id="1.10.10.10">
    <property type="entry name" value="Winged helix-like DNA-binding domain superfamily/Winged helix DNA-binding domain"/>
    <property type="match status" value="1"/>
</dbReference>
<evidence type="ECO:0000256" key="2">
    <source>
        <dbReference type="ARBA" id="ARBA00023015"/>
    </source>
</evidence>
<accession>A0A397PAU9</accession>
<name>A0A397PAU9_9SPHN</name>
<organism evidence="8 9">
    <name type="scientific">Hephaestia caeni</name>
    <dbReference type="NCBI Taxonomy" id="645617"/>
    <lineage>
        <taxon>Bacteria</taxon>
        <taxon>Pseudomonadati</taxon>
        <taxon>Pseudomonadota</taxon>
        <taxon>Alphaproteobacteria</taxon>
        <taxon>Sphingomonadales</taxon>
        <taxon>Sphingomonadaceae</taxon>
        <taxon>Hephaestia</taxon>
    </lineage>
</organism>
<keyword evidence="2" id="KW-0805">Transcription regulation</keyword>
<evidence type="ECO:0000256" key="5">
    <source>
        <dbReference type="ARBA" id="ARBA00023163"/>
    </source>
</evidence>
<keyword evidence="3" id="KW-0731">Sigma factor</keyword>
<dbReference type="InterPro" id="IPR039425">
    <property type="entry name" value="RNA_pol_sigma-70-like"/>
</dbReference>
<evidence type="ECO:0000313" key="8">
    <source>
        <dbReference type="EMBL" id="RIA44277.1"/>
    </source>
</evidence>
<dbReference type="InterPro" id="IPR013325">
    <property type="entry name" value="RNA_pol_sigma_r2"/>
</dbReference>
<dbReference type="SUPFAM" id="SSF88659">
    <property type="entry name" value="Sigma3 and sigma4 domains of RNA polymerase sigma factors"/>
    <property type="match status" value="1"/>
</dbReference>
<reference evidence="8 9" key="1">
    <citation type="submission" date="2018-08" db="EMBL/GenBank/DDBJ databases">
        <title>Genomic Encyclopedia of Type Strains, Phase IV (KMG-IV): sequencing the most valuable type-strain genomes for metagenomic binning, comparative biology and taxonomic classification.</title>
        <authorList>
            <person name="Goeker M."/>
        </authorList>
    </citation>
    <scope>NUCLEOTIDE SEQUENCE [LARGE SCALE GENOMIC DNA]</scope>
    <source>
        <strain evidence="8 9">DSM 25527</strain>
    </source>
</reference>
<dbReference type="Gene3D" id="1.10.1740.10">
    <property type="match status" value="1"/>
</dbReference>
<dbReference type="InterPro" id="IPR013249">
    <property type="entry name" value="RNA_pol_sigma70_r4_t2"/>
</dbReference>
<dbReference type="CDD" id="cd06171">
    <property type="entry name" value="Sigma70_r4"/>
    <property type="match status" value="1"/>
</dbReference>
<dbReference type="InterPro" id="IPR007627">
    <property type="entry name" value="RNA_pol_sigma70_r2"/>
</dbReference>
<dbReference type="NCBIfam" id="TIGR02937">
    <property type="entry name" value="sigma70-ECF"/>
    <property type="match status" value="1"/>
</dbReference>
<keyword evidence="4" id="KW-0238">DNA-binding</keyword>
<evidence type="ECO:0000259" key="7">
    <source>
        <dbReference type="Pfam" id="PF08281"/>
    </source>
</evidence>
<comment type="similarity">
    <text evidence="1">Belongs to the sigma-70 factor family. ECF subfamily.</text>
</comment>
<evidence type="ECO:0000313" key="9">
    <source>
        <dbReference type="Proteomes" id="UP000266568"/>
    </source>
</evidence>